<evidence type="ECO:0000313" key="1">
    <source>
        <dbReference type="EMBL" id="KKN28379.1"/>
    </source>
</evidence>
<dbReference type="AlphaFoldDB" id="A0A0F9PE16"/>
<reference evidence="1" key="1">
    <citation type="journal article" date="2015" name="Nature">
        <title>Complex archaea that bridge the gap between prokaryotes and eukaryotes.</title>
        <authorList>
            <person name="Spang A."/>
            <person name="Saw J.H."/>
            <person name="Jorgensen S.L."/>
            <person name="Zaremba-Niedzwiedzka K."/>
            <person name="Martijn J."/>
            <person name="Lind A.E."/>
            <person name="van Eijk R."/>
            <person name="Schleper C."/>
            <person name="Guy L."/>
            <person name="Ettema T.J."/>
        </authorList>
    </citation>
    <scope>NUCLEOTIDE SEQUENCE</scope>
</reference>
<dbReference type="EMBL" id="LAZR01002570">
    <property type="protein sequence ID" value="KKN28379.1"/>
    <property type="molecule type" value="Genomic_DNA"/>
</dbReference>
<sequence>MSFIINHNAVYAIEFKLKEEDPMREALLVNLGDSPYQLMEKK</sequence>
<accession>A0A0F9PE16</accession>
<name>A0A0F9PE16_9ZZZZ</name>
<comment type="caution">
    <text evidence="1">The sequence shown here is derived from an EMBL/GenBank/DDBJ whole genome shotgun (WGS) entry which is preliminary data.</text>
</comment>
<gene>
    <name evidence="1" type="ORF">LCGC14_0855050</name>
</gene>
<proteinExistence type="predicted"/>
<organism evidence="1">
    <name type="scientific">marine sediment metagenome</name>
    <dbReference type="NCBI Taxonomy" id="412755"/>
    <lineage>
        <taxon>unclassified sequences</taxon>
        <taxon>metagenomes</taxon>
        <taxon>ecological metagenomes</taxon>
    </lineage>
</organism>
<protein>
    <submittedName>
        <fullName evidence="1">Uncharacterized protein</fullName>
    </submittedName>
</protein>